<feature type="domain" description="Plastocyanin-like" evidence="5">
    <location>
        <begin position="245"/>
        <end position="356"/>
    </location>
</feature>
<evidence type="ECO:0000313" key="7">
    <source>
        <dbReference type="EMBL" id="MFC3115557.1"/>
    </source>
</evidence>
<feature type="region of interest" description="Disordered" evidence="3">
    <location>
        <begin position="26"/>
        <end position="72"/>
    </location>
</feature>
<dbReference type="InterPro" id="IPR011706">
    <property type="entry name" value="Cu-oxidase_C"/>
</dbReference>
<dbReference type="PANTHER" id="PTHR11709">
    <property type="entry name" value="MULTI-COPPER OXIDASE"/>
    <property type="match status" value="1"/>
</dbReference>
<organism evidence="7 8">
    <name type="scientific">Cellvibrio fontiphilus</name>
    <dbReference type="NCBI Taxonomy" id="1815559"/>
    <lineage>
        <taxon>Bacteria</taxon>
        <taxon>Pseudomonadati</taxon>
        <taxon>Pseudomonadota</taxon>
        <taxon>Gammaproteobacteria</taxon>
        <taxon>Cellvibrionales</taxon>
        <taxon>Cellvibrionaceae</taxon>
        <taxon>Cellvibrio</taxon>
    </lineage>
</organism>
<proteinExistence type="predicted"/>
<keyword evidence="8" id="KW-1185">Reference proteome</keyword>
<evidence type="ECO:0000313" key="8">
    <source>
        <dbReference type="Proteomes" id="UP001595555"/>
    </source>
</evidence>
<dbReference type="Proteomes" id="UP001595555">
    <property type="component" value="Unassembled WGS sequence"/>
</dbReference>
<evidence type="ECO:0000259" key="6">
    <source>
        <dbReference type="Pfam" id="PF07732"/>
    </source>
</evidence>
<evidence type="ECO:0000256" key="2">
    <source>
        <dbReference type="ARBA" id="ARBA00023002"/>
    </source>
</evidence>
<keyword evidence="4" id="KW-0732">Signal</keyword>
<keyword evidence="2" id="KW-0560">Oxidoreductase</keyword>
<dbReference type="InterPro" id="IPR008972">
    <property type="entry name" value="Cupredoxin"/>
</dbReference>
<evidence type="ECO:0000256" key="3">
    <source>
        <dbReference type="SAM" id="MobiDB-lite"/>
    </source>
</evidence>
<dbReference type="InterPro" id="IPR002355">
    <property type="entry name" value="Cu_oxidase_Cu_BS"/>
</dbReference>
<dbReference type="SUPFAM" id="SSF49503">
    <property type="entry name" value="Cupredoxins"/>
    <property type="match status" value="2"/>
</dbReference>
<dbReference type="InterPro" id="IPR045087">
    <property type="entry name" value="Cu-oxidase_fam"/>
</dbReference>
<feature type="compositionally biased region" description="Basic and acidic residues" evidence="3">
    <location>
        <begin position="28"/>
        <end position="59"/>
    </location>
</feature>
<reference evidence="8" key="1">
    <citation type="journal article" date="2019" name="Int. J. Syst. Evol. Microbiol.">
        <title>The Global Catalogue of Microorganisms (GCM) 10K type strain sequencing project: providing services to taxonomists for standard genome sequencing and annotation.</title>
        <authorList>
            <consortium name="The Broad Institute Genomics Platform"/>
            <consortium name="The Broad Institute Genome Sequencing Center for Infectious Disease"/>
            <person name="Wu L."/>
            <person name="Ma J."/>
        </authorList>
    </citation>
    <scope>NUCLEOTIDE SEQUENCE [LARGE SCALE GENOMIC DNA]</scope>
    <source>
        <strain evidence="8">KCTC 52237</strain>
    </source>
</reference>
<accession>A0ABV7FDG5</accession>
<dbReference type="Gene3D" id="2.60.40.420">
    <property type="entry name" value="Cupredoxins - blue copper proteins"/>
    <property type="match status" value="2"/>
</dbReference>
<dbReference type="Pfam" id="PF07732">
    <property type="entry name" value="Cu-oxidase_3"/>
    <property type="match status" value="1"/>
</dbReference>
<comment type="caution">
    <text evidence="7">The sequence shown here is derived from an EMBL/GenBank/DDBJ whole genome shotgun (WGS) entry which is preliminary data.</text>
</comment>
<feature type="domain" description="Plastocyanin-like" evidence="6">
    <location>
        <begin position="109"/>
        <end position="219"/>
    </location>
</feature>
<name>A0ABV7FDG5_9GAMM</name>
<dbReference type="CDD" id="cd04202">
    <property type="entry name" value="CuRO_D2_2dMcoN_like"/>
    <property type="match status" value="1"/>
</dbReference>
<dbReference type="InterPro" id="IPR011707">
    <property type="entry name" value="Cu-oxidase-like_N"/>
</dbReference>
<dbReference type="Pfam" id="PF07731">
    <property type="entry name" value="Cu-oxidase_2"/>
    <property type="match status" value="1"/>
</dbReference>
<keyword evidence="1" id="KW-0479">Metal-binding</keyword>
<protein>
    <submittedName>
        <fullName evidence="7">Multicopper oxidase family protein</fullName>
    </submittedName>
</protein>
<dbReference type="RefSeq" id="WP_378117959.1">
    <property type="nucleotide sequence ID" value="NZ_JBHRTF010000003.1"/>
</dbReference>
<feature type="signal peptide" evidence="4">
    <location>
        <begin position="1"/>
        <end position="24"/>
    </location>
</feature>
<dbReference type="EMBL" id="JBHRTF010000003">
    <property type="protein sequence ID" value="MFC3115557.1"/>
    <property type="molecule type" value="Genomic_DNA"/>
</dbReference>
<evidence type="ECO:0000256" key="1">
    <source>
        <dbReference type="ARBA" id="ARBA00022723"/>
    </source>
</evidence>
<feature type="chain" id="PRO_5046437778" evidence="4">
    <location>
        <begin position="25"/>
        <end position="457"/>
    </location>
</feature>
<evidence type="ECO:0000259" key="5">
    <source>
        <dbReference type="Pfam" id="PF07731"/>
    </source>
</evidence>
<sequence length="457" mass="51140">MINRRNLLLGSAAGLVAASLPLQAQIDHSQHQPETHTKKSAQPDHLQHQHAAAKTERPSTKHIPAVSTQKPELTAQGYRPVITPNGRTLGYRMNQGVKEFHLIAEEIEHEFAPGSKIKAWGYNGSTPGPTIEVVEGDRVRIYVTNKLPEHTSIHWHGILLPWGMDGVSGLTQTPIKPGETFMYEFTLEQHGTHMYHPHADEMVQLATGMMGMFIIHPKEKTTPEIDRDYVVLLHNWAVHPGTYRPDPSVMTEFNLWTMNSKVFPAIESMVGQTGERIRIRVGNLSMWNHPIHLHGVQFEVTGSDGGRWPQNQWRKEVTEIVGVGQTRDIEFIGVPGDWAFHCHMSHHTMNAMGHEVPNMLGVKQPQAQLNRVLPGYMAMGEHGMAEHQKHVDMGHMPGPENTLPMMMGEGLFGKLEMGGMFSMIRVRDQLGDVADMYQPPAGTQAQKVNNVPQDIPT</sequence>
<gene>
    <name evidence="7" type="ORF">ACFODX_08315</name>
</gene>
<dbReference type="PROSITE" id="PS00080">
    <property type="entry name" value="MULTICOPPER_OXIDASE2"/>
    <property type="match status" value="1"/>
</dbReference>
<dbReference type="CDD" id="cd13860">
    <property type="entry name" value="CuRO_1_2dMco_1"/>
    <property type="match status" value="1"/>
</dbReference>
<evidence type="ECO:0000256" key="4">
    <source>
        <dbReference type="SAM" id="SignalP"/>
    </source>
</evidence>